<feature type="signal peptide" evidence="1">
    <location>
        <begin position="1"/>
        <end position="20"/>
    </location>
</feature>
<feature type="chain" id="PRO_5039530817" description="Lipoprotein" evidence="1">
    <location>
        <begin position="21"/>
        <end position="496"/>
    </location>
</feature>
<evidence type="ECO:0000256" key="1">
    <source>
        <dbReference type="SAM" id="SignalP"/>
    </source>
</evidence>
<keyword evidence="1" id="KW-0732">Signal</keyword>
<dbReference type="PROSITE" id="PS51257">
    <property type="entry name" value="PROKAR_LIPOPROTEIN"/>
    <property type="match status" value="1"/>
</dbReference>
<gene>
    <name evidence="2" type="ORF">IIQ_05385</name>
</gene>
<dbReference type="RefSeq" id="WP_016105766.1">
    <property type="nucleotide sequence ID" value="NZ_KB976799.1"/>
</dbReference>
<dbReference type="PATRIC" id="fig|1053231.3.peg.3791"/>
<organism evidence="2 3">
    <name type="scientific">Bacillus cereus VD118</name>
    <dbReference type="NCBI Taxonomy" id="1053231"/>
    <lineage>
        <taxon>Bacteria</taxon>
        <taxon>Bacillati</taxon>
        <taxon>Bacillota</taxon>
        <taxon>Bacilli</taxon>
        <taxon>Bacillales</taxon>
        <taxon>Bacillaceae</taxon>
        <taxon>Bacillus</taxon>
        <taxon>Bacillus cereus group</taxon>
    </lineage>
</organism>
<sequence length="496" mass="57541">MNKKLVACILALSTTMVACGENSNNKGQETQIQSTQQKEKESQLTKEQINKTLPELSKKIKEILIDNSDKIDKKFDMKNTQVLLVSNISKTAYLINSQDEKYGKKEEAVEYSTDTFKDKGLLTIPFGLAEFNGKQTYLVNIDFVAKGHLEKQALENDLMKFIVHEGVHLILQRDLEGGIVTTAEETMSGERAENYPVLYDARINRKQNIYYYKKALESNNEEDRIKYIKMGNYFYKKYLEMNKEHKNETVFDKLEGQARYLEYRAVAVSNNLDKDENTVKSETKKIYLNENDELKDEILMEVGKDLEYYALGSLAYANIYDMNQEKELNYNNPLQYLLDKYGYIENEGDKEISDKVKKYYDEINTKLKNSIDEINSKVNNDKYIKIKIPVLQKYSENGSSIYEDKSIQYKYNDENAQIENVSKEVRIGENRIKLKSATVVATNGSEKDGIMNNMYVFIPKEDVEINKDKLTVQTKEVQIYDANFIEEKGVYKLVEK</sequence>
<comment type="caution">
    <text evidence="2">The sequence shown here is derived from an EMBL/GenBank/DDBJ whole genome shotgun (WGS) entry which is preliminary data.</text>
</comment>
<protein>
    <recommendedName>
        <fullName evidence="4">Lipoprotein</fullName>
    </recommendedName>
</protein>
<dbReference type="AlphaFoldDB" id="R8Q9J7"/>
<evidence type="ECO:0000313" key="3">
    <source>
        <dbReference type="Proteomes" id="UP000014019"/>
    </source>
</evidence>
<name>R8Q9J7_BACCE</name>
<reference evidence="2 3" key="1">
    <citation type="submission" date="2012-12" db="EMBL/GenBank/DDBJ databases">
        <title>The Genome Sequence of Bacillus cereus VD118.</title>
        <authorList>
            <consortium name="The Broad Institute Genome Sequencing Platform"/>
            <consortium name="The Broad Institute Genome Sequencing Center for Infectious Disease"/>
            <person name="Feldgarden M."/>
            <person name="Van der Auwera G.A."/>
            <person name="Mahillon J."/>
            <person name="Duprez V."/>
            <person name="Timmery S."/>
            <person name="Mattelet C."/>
            <person name="Dierick K."/>
            <person name="Sun M."/>
            <person name="Yu Z."/>
            <person name="Zhu L."/>
            <person name="Hu X."/>
            <person name="Shank E.B."/>
            <person name="Swiecicka I."/>
            <person name="Hansen B.M."/>
            <person name="Andrup L."/>
            <person name="Walker B."/>
            <person name="Young S.K."/>
            <person name="Zeng Q."/>
            <person name="Gargeya S."/>
            <person name="Fitzgerald M."/>
            <person name="Haas B."/>
            <person name="Abouelleil A."/>
            <person name="Alvarado L."/>
            <person name="Arachchi H.M."/>
            <person name="Berlin A.M."/>
            <person name="Chapman S.B."/>
            <person name="Dewar J."/>
            <person name="Goldberg J."/>
            <person name="Griggs A."/>
            <person name="Gujja S."/>
            <person name="Hansen M."/>
            <person name="Howarth C."/>
            <person name="Imamovic A."/>
            <person name="Larimer J."/>
            <person name="McCowan C."/>
            <person name="Murphy C."/>
            <person name="Neiman D."/>
            <person name="Pearson M."/>
            <person name="Priest M."/>
            <person name="Roberts A."/>
            <person name="Saif S."/>
            <person name="Shea T."/>
            <person name="Sisk P."/>
            <person name="Sykes S."/>
            <person name="Wortman J."/>
            <person name="Nusbaum C."/>
            <person name="Birren B."/>
        </authorList>
    </citation>
    <scope>NUCLEOTIDE SEQUENCE [LARGE SCALE GENOMIC DNA]</scope>
    <source>
        <strain evidence="2 3">VD118</strain>
    </source>
</reference>
<evidence type="ECO:0008006" key="4">
    <source>
        <dbReference type="Google" id="ProtNLM"/>
    </source>
</evidence>
<dbReference type="Proteomes" id="UP000014019">
    <property type="component" value="Unassembled WGS sequence"/>
</dbReference>
<dbReference type="HOGENOM" id="CLU_549420_0_0_9"/>
<evidence type="ECO:0000313" key="2">
    <source>
        <dbReference type="EMBL" id="EOP67432.1"/>
    </source>
</evidence>
<accession>R8Q9J7</accession>
<dbReference type="EMBL" id="AHEZ01000054">
    <property type="protein sequence ID" value="EOP67432.1"/>
    <property type="molecule type" value="Genomic_DNA"/>
</dbReference>
<proteinExistence type="predicted"/>